<name>A0A4Q7ZER3_9ACTN</name>
<sequence>MGYPTGQVDTVALVKVGTAVDQSSDKFQQAYRAHAGQLGSAGAWRGWGTGEVLASAEKAWSAFVRNLVAQVDAHGMSLSNAAKDYATTDRGAAARLAGSPNGHPTPGAAR</sequence>
<evidence type="ECO:0000256" key="1">
    <source>
        <dbReference type="SAM" id="MobiDB-lite"/>
    </source>
</evidence>
<dbReference type="Gene3D" id="1.10.287.1060">
    <property type="entry name" value="ESAT-6-like"/>
    <property type="match status" value="1"/>
</dbReference>
<organism evidence="2 3">
    <name type="scientific">Krasilnikovia cinnamomea</name>
    <dbReference type="NCBI Taxonomy" id="349313"/>
    <lineage>
        <taxon>Bacteria</taxon>
        <taxon>Bacillati</taxon>
        <taxon>Actinomycetota</taxon>
        <taxon>Actinomycetes</taxon>
        <taxon>Micromonosporales</taxon>
        <taxon>Micromonosporaceae</taxon>
        <taxon>Krasilnikovia</taxon>
    </lineage>
</organism>
<protein>
    <recommendedName>
        <fullName evidence="4">Excreted virulence factor EspC (Type VII ESX diderm)</fullName>
    </recommendedName>
</protein>
<evidence type="ECO:0008006" key="4">
    <source>
        <dbReference type="Google" id="ProtNLM"/>
    </source>
</evidence>
<dbReference type="AlphaFoldDB" id="A0A4Q7ZER3"/>
<reference evidence="2 3" key="1">
    <citation type="submission" date="2019-02" db="EMBL/GenBank/DDBJ databases">
        <title>Sequencing the genomes of 1000 actinobacteria strains.</title>
        <authorList>
            <person name="Klenk H.-P."/>
        </authorList>
    </citation>
    <scope>NUCLEOTIDE SEQUENCE [LARGE SCALE GENOMIC DNA]</scope>
    <source>
        <strain evidence="2 3">DSM 45162</strain>
    </source>
</reference>
<dbReference type="EMBL" id="SHKY01000001">
    <property type="protein sequence ID" value="RZU48751.1"/>
    <property type="molecule type" value="Genomic_DNA"/>
</dbReference>
<dbReference type="Proteomes" id="UP000292564">
    <property type="component" value="Unassembled WGS sequence"/>
</dbReference>
<comment type="caution">
    <text evidence="2">The sequence shown here is derived from an EMBL/GenBank/DDBJ whole genome shotgun (WGS) entry which is preliminary data.</text>
</comment>
<keyword evidence="3" id="KW-1185">Reference proteome</keyword>
<accession>A0A4Q7ZER3</accession>
<proteinExistence type="predicted"/>
<evidence type="ECO:0000313" key="3">
    <source>
        <dbReference type="Proteomes" id="UP000292564"/>
    </source>
</evidence>
<feature type="region of interest" description="Disordered" evidence="1">
    <location>
        <begin position="91"/>
        <end position="110"/>
    </location>
</feature>
<gene>
    <name evidence="2" type="ORF">EV385_0475</name>
</gene>
<evidence type="ECO:0000313" key="2">
    <source>
        <dbReference type="EMBL" id="RZU48751.1"/>
    </source>
</evidence>